<dbReference type="KEGG" id="dmo:Dmoj_GI20888"/>
<dbReference type="InParanoid" id="B4KP37"/>
<gene>
    <name evidence="2" type="primary">Dmoj\GI20888</name>
    <name evidence="2" type="ORF">Dmoj_GI20888</name>
</gene>
<evidence type="ECO:0000313" key="2">
    <source>
        <dbReference type="EMBL" id="EDW10103.2"/>
    </source>
</evidence>
<dbReference type="EMBL" id="CH933808">
    <property type="protein sequence ID" value="EDW10103.2"/>
    <property type="molecule type" value="Genomic_DNA"/>
</dbReference>
<proteinExistence type="predicted"/>
<dbReference type="AlphaFoldDB" id="B4KP37"/>
<keyword evidence="3" id="KW-1185">Reference proteome</keyword>
<sequence length="187" mass="22056">MANDKADMDTTVSTTILAIGDETEDSNQEKPEKTLKDLEVEFKNYFSVLLMGNHKPKDEADGTYLLEWFGMESFRRENEPVRFQFYCVGAQKTKPVNANPFHFFQTINAQALMREVRNTLKEERWISRYEMIGPIKGKLNPTRHDEEMYVRRAVYDALIAEMHRESGVLLPYLLHLHRQYAKYNTRR</sequence>
<feature type="region of interest" description="Disordered" evidence="1">
    <location>
        <begin position="1"/>
        <end position="32"/>
    </location>
</feature>
<dbReference type="HOGENOM" id="CLU_2052015_0_0_1"/>
<accession>B4KP37</accession>
<organism evidence="2 3">
    <name type="scientific">Drosophila mojavensis</name>
    <name type="common">Fruit fly</name>
    <dbReference type="NCBI Taxonomy" id="7230"/>
    <lineage>
        <taxon>Eukaryota</taxon>
        <taxon>Metazoa</taxon>
        <taxon>Ecdysozoa</taxon>
        <taxon>Arthropoda</taxon>
        <taxon>Hexapoda</taxon>
        <taxon>Insecta</taxon>
        <taxon>Pterygota</taxon>
        <taxon>Neoptera</taxon>
        <taxon>Endopterygota</taxon>
        <taxon>Diptera</taxon>
        <taxon>Brachycera</taxon>
        <taxon>Muscomorpha</taxon>
        <taxon>Ephydroidea</taxon>
        <taxon>Drosophilidae</taxon>
        <taxon>Drosophila</taxon>
    </lineage>
</organism>
<dbReference type="Proteomes" id="UP000009192">
    <property type="component" value="Unassembled WGS sequence"/>
</dbReference>
<evidence type="ECO:0000313" key="3">
    <source>
        <dbReference type="Proteomes" id="UP000009192"/>
    </source>
</evidence>
<name>B4KP37_DROMO</name>
<reference evidence="2 3" key="1">
    <citation type="journal article" date="2007" name="Nature">
        <title>Evolution of genes and genomes on the Drosophila phylogeny.</title>
        <authorList>
            <consortium name="Drosophila 12 Genomes Consortium"/>
            <person name="Clark A.G."/>
            <person name="Eisen M.B."/>
            <person name="Smith D.R."/>
            <person name="Bergman C.M."/>
            <person name="Oliver B."/>
            <person name="Markow T.A."/>
            <person name="Kaufman T.C."/>
            <person name="Kellis M."/>
            <person name="Gelbart W."/>
            <person name="Iyer V.N."/>
            <person name="Pollard D.A."/>
            <person name="Sackton T.B."/>
            <person name="Larracuente A.M."/>
            <person name="Singh N.D."/>
            <person name="Abad J.P."/>
            <person name="Abt D.N."/>
            <person name="Adryan B."/>
            <person name="Aguade M."/>
            <person name="Akashi H."/>
            <person name="Anderson W.W."/>
            <person name="Aquadro C.F."/>
            <person name="Ardell D.H."/>
            <person name="Arguello R."/>
            <person name="Artieri C.G."/>
            <person name="Barbash D.A."/>
            <person name="Barker D."/>
            <person name="Barsanti P."/>
            <person name="Batterham P."/>
            <person name="Batzoglou S."/>
            <person name="Begun D."/>
            <person name="Bhutkar A."/>
            <person name="Blanco E."/>
            <person name="Bosak S.A."/>
            <person name="Bradley R.K."/>
            <person name="Brand A.D."/>
            <person name="Brent M.R."/>
            <person name="Brooks A.N."/>
            <person name="Brown R.H."/>
            <person name="Butlin R.K."/>
            <person name="Caggese C."/>
            <person name="Calvi B.R."/>
            <person name="Bernardo de Carvalho A."/>
            <person name="Caspi A."/>
            <person name="Castrezana S."/>
            <person name="Celniker S.E."/>
            <person name="Chang J.L."/>
            <person name="Chapple C."/>
            <person name="Chatterji S."/>
            <person name="Chinwalla A."/>
            <person name="Civetta A."/>
            <person name="Clifton S.W."/>
            <person name="Comeron J.M."/>
            <person name="Costello J.C."/>
            <person name="Coyne J.A."/>
            <person name="Daub J."/>
            <person name="David R.G."/>
            <person name="Delcher A.L."/>
            <person name="Delehaunty K."/>
            <person name="Do C.B."/>
            <person name="Ebling H."/>
            <person name="Edwards K."/>
            <person name="Eickbush T."/>
            <person name="Evans J.D."/>
            <person name="Filipski A."/>
            <person name="Findeiss S."/>
            <person name="Freyhult E."/>
            <person name="Fulton L."/>
            <person name="Fulton R."/>
            <person name="Garcia A.C."/>
            <person name="Gardiner A."/>
            <person name="Garfield D.A."/>
            <person name="Garvin B.E."/>
            <person name="Gibson G."/>
            <person name="Gilbert D."/>
            <person name="Gnerre S."/>
            <person name="Godfrey J."/>
            <person name="Good R."/>
            <person name="Gotea V."/>
            <person name="Gravely B."/>
            <person name="Greenberg A.J."/>
            <person name="Griffiths-Jones S."/>
            <person name="Gross S."/>
            <person name="Guigo R."/>
            <person name="Gustafson E.A."/>
            <person name="Haerty W."/>
            <person name="Hahn M.W."/>
            <person name="Halligan D.L."/>
            <person name="Halpern A.L."/>
            <person name="Halter G.M."/>
            <person name="Han M.V."/>
            <person name="Heger A."/>
            <person name="Hillier L."/>
            <person name="Hinrichs A.S."/>
            <person name="Holmes I."/>
            <person name="Hoskins R.A."/>
            <person name="Hubisz M.J."/>
            <person name="Hultmark D."/>
            <person name="Huntley M.A."/>
            <person name="Jaffe D.B."/>
            <person name="Jagadeeshan S."/>
            <person name="Jeck W.R."/>
            <person name="Johnson J."/>
            <person name="Jones C.D."/>
            <person name="Jordan W.C."/>
            <person name="Karpen G.H."/>
            <person name="Kataoka E."/>
            <person name="Keightley P.D."/>
            <person name="Kheradpour P."/>
            <person name="Kirkness E.F."/>
            <person name="Koerich L.B."/>
            <person name="Kristiansen K."/>
            <person name="Kudrna D."/>
            <person name="Kulathinal R.J."/>
            <person name="Kumar S."/>
            <person name="Kwok R."/>
            <person name="Lander E."/>
            <person name="Langley C.H."/>
            <person name="Lapoint R."/>
            <person name="Lazzaro B.P."/>
            <person name="Lee S.J."/>
            <person name="Levesque L."/>
            <person name="Li R."/>
            <person name="Lin C.F."/>
            <person name="Lin M.F."/>
            <person name="Lindblad-Toh K."/>
            <person name="Llopart A."/>
            <person name="Long M."/>
            <person name="Low L."/>
            <person name="Lozovsky E."/>
            <person name="Lu J."/>
            <person name="Luo M."/>
            <person name="Machado C.A."/>
            <person name="Makalowski W."/>
            <person name="Marzo M."/>
            <person name="Matsuda M."/>
            <person name="Matzkin L."/>
            <person name="McAllister B."/>
            <person name="McBride C.S."/>
            <person name="McKernan B."/>
            <person name="McKernan K."/>
            <person name="Mendez-Lago M."/>
            <person name="Minx P."/>
            <person name="Mollenhauer M.U."/>
            <person name="Montooth K."/>
            <person name="Mount S.M."/>
            <person name="Mu X."/>
            <person name="Myers E."/>
            <person name="Negre B."/>
            <person name="Newfeld S."/>
            <person name="Nielsen R."/>
            <person name="Noor M.A."/>
            <person name="O'Grady P."/>
            <person name="Pachter L."/>
            <person name="Papaceit M."/>
            <person name="Parisi M.J."/>
            <person name="Parisi M."/>
            <person name="Parts L."/>
            <person name="Pedersen J.S."/>
            <person name="Pesole G."/>
            <person name="Phillippy A.M."/>
            <person name="Ponting C.P."/>
            <person name="Pop M."/>
            <person name="Porcelli D."/>
            <person name="Powell J.R."/>
            <person name="Prohaska S."/>
            <person name="Pruitt K."/>
            <person name="Puig M."/>
            <person name="Quesneville H."/>
            <person name="Ram K.R."/>
            <person name="Rand D."/>
            <person name="Rasmussen M.D."/>
            <person name="Reed L.K."/>
            <person name="Reenan R."/>
            <person name="Reily A."/>
            <person name="Remington K.A."/>
            <person name="Rieger T.T."/>
            <person name="Ritchie M.G."/>
            <person name="Robin C."/>
            <person name="Rogers Y.H."/>
            <person name="Rohde C."/>
            <person name="Rozas J."/>
            <person name="Rubenfield M.J."/>
            <person name="Ruiz A."/>
            <person name="Russo S."/>
            <person name="Salzberg S.L."/>
            <person name="Sanchez-Gracia A."/>
            <person name="Saranga D.J."/>
            <person name="Sato H."/>
            <person name="Schaeffer S.W."/>
            <person name="Schatz M.C."/>
            <person name="Schlenke T."/>
            <person name="Schwartz R."/>
            <person name="Segarra C."/>
            <person name="Singh R.S."/>
            <person name="Sirot L."/>
            <person name="Sirota M."/>
            <person name="Sisneros N.B."/>
            <person name="Smith C.D."/>
            <person name="Smith T.F."/>
            <person name="Spieth J."/>
            <person name="Stage D.E."/>
            <person name="Stark A."/>
            <person name="Stephan W."/>
            <person name="Strausberg R.L."/>
            <person name="Strempel S."/>
            <person name="Sturgill D."/>
            <person name="Sutton G."/>
            <person name="Sutton G.G."/>
            <person name="Tao W."/>
            <person name="Teichmann S."/>
            <person name="Tobari Y.N."/>
            <person name="Tomimura Y."/>
            <person name="Tsolas J.M."/>
            <person name="Valente V.L."/>
            <person name="Venter E."/>
            <person name="Venter J.C."/>
            <person name="Vicario S."/>
            <person name="Vieira F.G."/>
            <person name="Vilella A.J."/>
            <person name="Villasante A."/>
            <person name="Walenz B."/>
            <person name="Wang J."/>
            <person name="Wasserman M."/>
            <person name="Watts T."/>
            <person name="Wilson D."/>
            <person name="Wilson R.K."/>
            <person name="Wing R.A."/>
            <person name="Wolfner M.F."/>
            <person name="Wong A."/>
            <person name="Wong G.K."/>
            <person name="Wu C.I."/>
            <person name="Wu G."/>
            <person name="Yamamoto D."/>
            <person name="Yang H.P."/>
            <person name="Yang S.P."/>
            <person name="Yorke J.A."/>
            <person name="Yoshida K."/>
            <person name="Zdobnov E."/>
            <person name="Zhang P."/>
            <person name="Zhang Y."/>
            <person name="Zimin A.V."/>
            <person name="Baldwin J."/>
            <person name="Abdouelleil A."/>
            <person name="Abdulkadir J."/>
            <person name="Abebe A."/>
            <person name="Abera B."/>
            <person name="Abreu J."/>
            <person name="Acer S.C."/>
            <person name="Aftuck L."/>
            <person name="Alexander A."/>
            <person name="An P."/>
            <person name="Anderson E."/>
            <person name="Anderson S."/>
            <person name="Arachi H."/>
            <person name="Azer M."/>
            <person name="Bachantsang P."/>
            <person name="Barry A."/>
            <person name="Bayul T."/>
            <person name="Berlin A."/>
            <person name="Bessette D."/>
            <person name="Bloom T."/>
            <person name="Blye J."/>
            <person name="Boguslavskiy L."/>
            <person name="Bonnet C."/>
            <person name="Boukhgalter B."/>
            <person name="Bourzgui I."/>
            <person name="Brown A."/>
            <person name="Cahill P."/>
            <person name="Channer S."/>
            <person name="Cheshatsang Y."/>
            <person name="Chuda L."/>
            <person name="Citroen M."/>
            <person name="Collymore A."/>
            <person name="Cooke P."/>
            <person name="Costello M."/>
            <person name="D'Aco K."/>
            <person name="Daza R."/>
            <person name="De Haan G."/>
            <person name="DeGray S."/>
            <person name="DeMaso C."/>
            <person name="Dhargay N."/>
            <person name="Dooley K."/>
            <person name="Dooley E."/>
            <person name="Doricent M."/>
            <person name="Dorje P."/>
            <person name="Dorjee K."/>
            <person name="Dupes A."/>
            <person name="Elong R."/>
            <person name="Falk J."/>
            <person name="Farina A."/>
            <person name="Faro S."/>
            <person name="Ferguson D."/>
            <person name="Fisher S."/>
            <person name="Foley C.D."/>
            <person name="Franke A."/>
            <person name="Friedrich D."/>
            <person name="Gadbois L."/>
            <person name="Gearin G."/>
            <person name="Gearin C.R."/>
            <person name="Giannoukos G."/>
            <person name="Goode T."/>
            <person name="Graham J."/>
            <person name="Grandbois E."/>
            <person name="Grewal S."/>
            <person name="Gyaltsen K."/>
            <person name="Hafez N."/>
            <person name="Hagos B."/>
            <person name="Hall J."/>
            <person name="Henson C."/>
            <person name="Hollinger A."/>
            <person name="Honan T."/>
            <person name="Huard M.D."/>
            <person name="Hughes L."/>
            <person name="Hurhula B."/>
            <person name="Husby M.E."/>
            <person name="Kamat A."/>
            <person name="Kanga B."/>
            <person name="Kashin S."/>
            <person name="Khazanovich D."/>
            <person name="Kisner P."/>
            <person name="Lance K."/>
            <person name="Lara M."/>
            <person name="Lee W."/>
            <person name="Lennon N."/>
            <person name="Letendre F."/>
            <person name="LeVine R."/>
            <person name="Lipovsky A."/>
            <person name="Liu X."/>
            <person name="Liu J."/>
            <person name="Liu S."/>
            <person name="Lokyitsang T."/>
            <person name="Lokyitsang Y."/>
            <person name="Lubonja R."/>
            <person name="Lui A."/>
            <person name="MacDonald P."/>
            <person name="Magnisalis V."/>
            <person name="Maru K."/>
            <person name="Matthews C."/>
            <person name="McCusker W."/>
            <person name="McDonough S."/>
            <person name="Mehta T."/>
            <person name="Meldrim J."/>
            <person name="Meneus L."/>
            <person name="Mihai O."/>
            <person name="Mihalev A."/>
            <person name="Mihova T."/>
            <person name="Mittelman R."/>
            <person name="Mlenga V."/>
            <person name="Montmayeur A."/>
            <person name="Mulrain L."/>
            <person name="Navidi A."/>
            <person name="Naylor J."/>
            <person name="Negash T."/>
            <person name="Nguyen T."/>
            <person name="Nguyen N."/>
            <person name="Nicol R."/>
            <person name="Norbu C."/>
            <person name="Norbu N."/>
            <person name="Novod N."/>
            <person name="O'Neill B."/>
            <person name="Osman S."/>
            <person name="Markiewicz E."/>
            <person name="Oyono O.L."/>
            <person name="Patti C."/>
            <person name="Phunkhang P."/>
            <person name="Pierre F."/>
            <person name="Priest M."/>
            <person name="Raghuraman S."/>
            <person name="Rege F."/>
            <person name="Reyes R."/>
            <person name="Rise C."/>
            <person name="Rogov P."/>
            <person name="Ross K."/>
            <person name="Ryan E."/>
            <person name="Settipalli S."/>
            <person name="Shea T."/>
            <person name="Sherpa N."/>
            <person name="Shi L."/>
            <person name="Shih D."/>
            <person name="Sparrow T."/>
            <person name="Spaulding J."/>
            <person name="Stalker J."/>
            <person name="Stange-Thomann N."/>
            <person name="Stavropoulos S."/>
            <person name="Stone C."/>
            <person name="Strader C."/>
            <person name="Tesfaye S."/>
            <person name="Thomson T."/>
            <person name="Thoulutsang Y."/>
            <person name="Thoulutsang D."/>
            <person name="Topham K."/>
            <person name="Topping I."/>
            <person name="Tsamla T."/>
            <person name="Vassiliev H."/>
            <person name="Vo A."/>
            <person name="Wangchuk T."/>
            <person name="Wangdi T."/>
            <person name="Weiand M."/>
            <person name="Wilkinson J."/>
            <person name="Wilson A."/>
            <person name="Yadav S."/>
            <person name="Young G."/>
            <person name="Yu Q."/>
            <person name="Zembek L."/>
            <person name="Zhong D."/>
            <person name="Zimmer A."/>
            <person name="Zwirko Z."/>
            <person name="Jaffe D.B."/>
            <person name="Alvarez P."/>
            <person name="Brockman W."/>
            <person name="Butler J."/>
            <person name="Chin C."/>
            <person name="Gnerre S."/>
            <person name="Grabherr M."/>
            <person name="Kleber M."/>
            <person name="Mauceli E."/>
            <person name="MacCallum I."/>
        </authorList>
    </citation>
    <scope>NUCLEOTIDE SEQUENCE [LARGE SCALE GENOMIC DNA]</scope>
    <source>
        <strain evidence="3">Tucson 15081-1352.22</strain>
    </source>
</reference>
<protein>
    <submittedName>
        <fullName evidence="2">Uncharacterized protein</fullName>
    </submittedName>
</protein>
<evidence type="ECO:0000256" key="1">
    <source>
        <dbReference type="SAM" id="MobiDB-lite"/>
    </source>
</evidence>
<dbReference type="OrthoDB" id="7864837at2759"/>